<sequence length="209" mass="22807">MHLFEPVAPSGPFMEAKGALKGRKLAATVRPSLLFSLWILMSSLLAKIPDRDTYESHHRGSRRWEDSRGHSSRRRSRSASRERREWQAKLAARRRERGSSEESEGKGALDGASAVDPNLTEEQLMEKLMGFGDFSSSKGKEHTSTDVSGVAIHRGKTADARGNEECAVKEGGGVCAFGLVRMAEGGGSFRKLHDPFAALSLHIRVSAGC</sequence>
<evidence type="ECO:0000256" key="1">
    <source>
        <dbReference type="SAM" id="MobiDB-lite"/>
    </source>
</evidence>
<organism evidence="3 4">
    <name type="scientific">Cyclospora cayetanensis</name>
    <dbReference type="NCBI Taxonomy" id="88456"/>
    <lineage>
        <taxon>Eukaryota</taxon>
        <taxon>Sar</taxon>
        <taxon>Alveolata</taxon>
        <taxon>Apicomplexa</taxon>
        <taxon>Conoidasida</taxon>
        <taxon>Coccidia</taxon>
        <taxon>Eucoccidiorida</taxon>
        <taxon>Eimeriorina</taxon>
        <taxon>Eimeriidae</taxon>
        <taxon>Cyclospora</taxon>
    </lineage>
</organism>
<gene>
    <name evidence="3" type="ORF">cyc_00848</name>
</gene>
<dbReference type="EMBL" id="JROU02001636">
    <property type="protein sequence ID" value="OEH75778.1"/>
    <property type="molecule type" value="Genomic_DNA"/>
</dbReference>
<name>A0A1D3CX76_9EIME</name>
<keyword evidence="4" id="KW-1185">Reference proteome</keyword>
<evidence type="ECO:0000259" key="2">
    <source>
        <dbReference type="Pfam" id="PF08648"/>
    </source>
</evidence>
<dbReference type="InterPro" id="IPR013957">
    <property type="entry name" value="SNRNP27"/>
</dbReference>
<feature type="compositionally biased region" description="Basic and acidic residues" evidence="1">
    <location>
        <begin position="51"/>
        <end position="69"/>
    </location>
</feature>
<protein>
    <recommendedName>
        <fullName evidence="2">U4/U6.U5 small nuclear ribonucleoprotein 27kDa protein domain-containing protein</fullName>
    </recommendedName>
</protein>
<accession>A0A1D3CX76</accession>
<dbReference type="Pfam" id="PF08648">
    <property type="entry name" value="SNRNP27"/>
    <property type="match status" value="1"/>
</dbReference>
<feature type="domain" description="U4/U6.U5 small nuclear ribonucleoprotein 27kDa protein" evidence="2">
    <location>
        <begin position="121"/>
        <end position="154"/>
    </location>
</feature>
<evidence type="ECO:0000313" key="3">
    <source>
        <dbReference type="EMBL" id="OEH75778.1"/>
    </source>
</evidence>
<comment type="caution">
    <text evidence="3">The sequence shown here is derived from an EMBL/GenBank/DDBJ whole genome shotgun (WGS) entry which is preliminary data.</text>
</comment>
<feature type="compositionally biased region" description="Basic and acidic residues" evidence="1">
    <location>
        <begin position="97"/>
        <end position="107"/>
    </location>
</feature>
<evidence type="ECO:0000313" key="4">
    <source>
        <dbReference type="Proteomes" id="UP000095192"/>
    </source>
</evidence>
<dbReference type="AlphaFoldDB" id="A0A1D3CX76"/>
<dbReference type="Proteomes" id="UP000095192">
    <property type="component" value="Unassembled WGS sequence"/>
</dbReference>
<dbReference type="VEuPathDB" id="ToxoDB:cyc_00848"/>
<dbReference type="InParanoid" id="A0A1D3CX76"/>
<reference evidence="3 4" key="1">
    <citation type="journal article" date="2016" name="BMC Genomics">
        <title>Comparative genomics reveals Cyclospora cayetanensis possesses coccidia-like metabolism and invasion components but unique surface antigens.</title>
        <authorList>
            <person name="Liu S."/>
            <person name="Wang L."/>
            <person name="Zheng H."/>
            <person name="Xu Z."/>
            <person name="Roellig D.M."/>
            <person name="Li N."/>
            <person name="Frace M.A."/>
            <person name="Tang K."/>
            <person name="Arrowood M.J."/>
            <person name="Moss D.M."/>
            <person name="Zhang L."/>
            <person name="Feng Y."/>
            <person name="Xiao L."/>
        </authorList>
    </citation>
    <scope>NUCLEOTIDE SEQUENCE [LARGE SCALE GENOMIC DNA]</scope>
    <source>
        <strain evidence="3 4">CHN_HEN01</strain>
    </source>
</reference>
<dbReference type="GO" id="GO:0008380">
    <property type="term" value="P:RNA splicing"/>
    <property type="evidence" value="ECO:0007669"/>
    <property type="project" value="InterPro"/>
</dbReference>
<feature type="region of interest" description="Disordered" evidence="1">
    <location>
        <begin position="51"/>
        <end position="116"/>
    </location>
</feature>
<proteinExistence type="predicted"/>